<accession>A0ABS5ALP8</accession>
<feature type="compositionally biased region" description="Gly residues" evidence="1">
    <location>
        <begin position="371"/>
        <end position="385"/>
    </location>
</feature>
<feature type="region of interest" description="Disordered" evidence="1">
    <location>
        <begin position="190"/>
        <end position="312"/>
    </location>
</feature>
<feature type="compositionally biased region" description="Low complexity" evidence="1">
    <location>
        <begin position="359"/>
        <end position="370"/>
    </location>
</feature>
<feature type="compositionally biased region" description="Gly residues" evidence="1">
    <location>
        <begin position="223"/>
        <end position="260"/>
    </location>
</feature>
<feature type="compositionally biased region" description="Gly residues" evidence="1">
    <location>
        <begin position="299"/>
        <end position="312"/>
    </location>
</feature>
<dbReference type="Proteomes" id="UP001519363">
    <property type="component" value="Unassembled WGS sequence"/>
</dbReference>
<protein>
    <submittedName>
        <fullName evidence="2">Uncharacterized protein</fullName>
    </submittedName>
</protein>
<dbReference type="RefSeq" id="WP_209707405.1">
    <property type="nucleotide sequence ID" value="NZ_JAGIOO010000001.1"/>
</dbReference>
<gene>
    <name evidence="2" type="ORF">JOF53_006223</name>
</gene>
<dbReference type="SUPFAM" id="SSF140459">
    <property type="entry name" value="PE/PPE dimer-like"/>
    <property type="match status" value="1"/>
</dbReference>
<name>A0ABS5ALP8_9PSEU</name>
<evidence type="ECO:0000313" key="2">
    <source>
        <dbReference type="EMBL" id="MBP2477351.1"/>
    </source>
</evidence>
<proteinExistence type="predicted"/>
<dbReference type="InterPro" id="IPR038332">
    <property type="entry name" value="PPE_sf"/>
</dbReference>
<dbReference type="EMBL" id="JAGIOO010000001">
    <property type="protein sequence ID" value="MBP2477351.1"/>
    <property type="molecule type" value="Genomic_DNA"/>
</dbReference>
<feature type="compositionally biased region" description="Basic and acidic residues" evidence="1">
    <location>
        <begin position="386"/>
        <end position="399"/>
    </location>
</feature>
<evidence type="ECO:0000256" key="1">
    <source>
        <dbReference type="SAM" id="MobiDB-lite"/>
    </source>
</evidence>
<sequence length="420" mass="41272">MGLLDDIGSLASSVGRGIADGYNWVMGNVRPEGTDGHQIYQWFHEGKGTASTVSPKQQAWDNVSKKYDDIQARIKRIINDSHGVWQGKAADAARDSFLPLAQYADAAKQAATQTGWKVGNQGNDWHGAKNQLKPVPKEMPSNNPINAIWPMTTDLDREIDSFKANTTENQRVLAGYGVATGGNLSTMPAWTPPSGSGGDTSLVQTPPGGGGGFDRGRDPGRIRPGGGGTGGGYALPGAHDGNGNGGNGNGTGTGTGGGTGEVPPPRGGERPGPGYVPPPVDNTGLSGVGVEDPVRTSGPLGGPTGGGGTGGGGGAAGGGLGGGFAGGVGYGGGAAGGYGSTPGAGGRAGVGGAAGFGPAGAAAAGAAGRPGAPGMGGGPMGAGAGGRKEEDSEHQRPEWLLENEDVWGGDEQVAPPVIGE</sequence>
<reference evidence="2 3" key="1">
    <citation type="submission" date="2021-03" db="EMBL/GenBank/DDBJ databases">
        <title>Sequencing the genomes of 1000 actinobacteria strains.</title>
        <authorList>
            <person name="Klenk H.-P."/>
        </authorList>
    </citation>
    <scope>NUCLEOTIDE SEQUENCE [LARGE SCALE GENOMIC DNA]</scope>
    <source>
        <strain evidence="2 3">DSM 44580</strain>
    </source>
</reference>
<keyword evidence="3" id="KW-1185">Reference proteome</keyword>
<dbReference type="Gene3D" id="1.20.1260.20">
    <property type="entry name" value="PPE superfamily"/>
    <property type="match status" value="1"/>
</dbReference>
<comment type="caution">
    <text evidence="2">The sequence shown here is derived from an EMBL/GenBank/DDBJ whole genome shotgun (WGS) entry which is preliminary data.</text>
</comment>
<organism evidence="2 3">
    <name type="scientific">Crossiella equi</name>
    <dbReference type="NCBI Taxonomy" id="130796"/>
    <lineage>
        <taxon>Bacteria</taxon>
        <taxon>Bacillati</taxon>
        <taxon>Actinomycetota</taxon>
        <taxon>Actinomycetes</taxon>
        <taxon>Pseudonocardiales</taxon>
        <taxon>Pseudonocardiaceae</taxon>
        <taxon>Crossiella</taxon>
    </lineage>
</organism>
<feature type="region of interest" description="Disordered" evidence="1">
    <location>
        <begin position="359"/>
        <end position="420"/>
    </location>
</feature>
<evidence type="ECO:0000313" key="3">
    <source>
        <dbReference type="Proteomes" id="UP001519363"/>
    </source>
</evidence>